<keyword evidence="5" id="KW-0325">Glycoprotein</keyword>
<dbReference type="eggNOG" id="ENOG502QPPD">
    <property type="taxonomic scope" value="Eukaryota"/>
</dbReference>
<accession>E1ZRK4</accession>
<dbReference type="RefSeq" id="XP_005843688.1">
    <property type="nucleotide sequence ID" value="XM_005843626.1"/>
</dbReference>
<dbReference type="InterPro" id="IPR003406">
    <property type="entry name" value="Glyco_trans_14"/>
</dbReference>
<dbReference type="InterPro" id="IPR044174">
    <property type="entry name" value="BC10-like"/>
</dbReference>
<keyword evidence="4" id="KW-0472">Membrane</keyword>
<keyword evidence="2" id="KW-0328">Glycosyltransferase</keyword>
<dbReference type="EMBL" id="GL433862">
    <property type="protein sequence ID" value="EFN51586.1"/>
    <property type="molecule type" value="Genomic_DNA"/>
</dbReference>
<dbReference type="GO" id="GO:0016020">
    <property type="term" value="C:membrane"/>
    <property type="evidence" value="ECO:0007669"/>
    <property type="project" value="UniProtKB-SubCell"/>
</dbReference>
<dbReference type="InParanoid" id="E1ZRK4"/>
<evidence type="ECO:0000256" key="1">
    <source>
        <dbReference type="ARBA" id="ARBA00004606"/>
    </source>
</evidence>
<dbReference type="GeneID" id="17351039"/>
<organism evidence="7">
    <name type="scientific">Chlorella variabilis</name>
    <name type="common">Green alga</name>
    <dbReference type="NCBI Taxonomy" id="554065"/>
    <lineage>
        <taxon>Eukaryota</taxon>
        <taxon>Viridiplantae</taxon>
        <taxon>Chlorophyta</taxon>
        <taxon>core chlorophytes</taxon>
        <taxon>Trebouxiophyceae</taxon>
        <taxon>Chlorellales</taxon>
        <taxon>Chlorellaceae</taxon>
        <taxon>Chlorella clade</taxon>
        <taxon>Chlorella</taxon>
    </lineage>
</organism>
<dbReference type="AlphaFoldDB" id="E1ZRK4"/>
<comment type="subcellular location">
    <subcellularLocation>
        <location evidence="1">Membrane</location>
        <topology evidence="1">Single-pass type II membrane protein</topology>
    </subcellularLocation>
</comment>
<evidence type="ECO:0000256" key="2">
    <source>
        <dbReference type="ARBA" id="ARBA00022676"/>
    </source>
</evidence>
<reference evidence="6 7" key="1">
    <citation type="journal article" date="2010" name="Plant Cell">
        <title>The Chlorella variabilis NC64A genome reveals adaptation to photosymbiosis, coevolution with viruses, and cryptic sex.</title>
        <authorList>
            <person name="Blanc G."/>
            <person name="Duncan G."/>
            <person name="Agarkova I."/>
            <person name="Borodovsky M."/>
            <person name="Gurnon J."/>
            <person name="Kuo A."/>
            <person name="Lindquist E."/>
            <person name="Lucas S."/>
            <person name="Pangilinan J."/>
            <person name="Polle J."/>
            <person name="Salamov A."/>
            <person name="Terry A."/>
            <person name="Yamada T."/>
            <person name="Dunigan D.D."/>
            <person name="Grigoriev I.V."/>
            <person name="Claverie J.M."/>
            <person name="Van Etten J.L."/>
        </authorList>
    </citation>
    <scope>NUCLEOTIDE SEQUENCE [LARGE SCALE GENOMIC DNA]</scope>
    <source>
        <strain evidence="6 7">NC64A</strain>
    </source>
</reference>
<dbReference type="OrthoDB" id="191334at2759"/>
<keyword evidence="3" id="KW-0808">Transferase</keyword>
<dbReference type="OMA" id="QCANITC"/>
<protein>
    <submittedName>
        <fullName evidence="6">Uncharacterized protein</fullName>
    </submittedName>
</protein>
<evidence type="ECO:0000256" key="4">
    <source>
        <dbReference type="ARBA" id="ARBA00023136"/>
    </source>
</evidence>
<dbReference type="FunCoup" id="E1ZRK4">
    <property type="interactions" value="442"/>
</dbReference>
<evidence type="ECO:0000313" key="7">
    <source>
        <dbReference type="Proteomes" id="UP000008141"/>
    </source>
</evidence>
<proteinExistence type="predicted"/>
<gene>
    <name evidence="6" type="ORF">CHLNCDRAFT_55044</name>
</gene>
<evidence type="ECO:0000256" key="5">
    <source>
        <dbReference type="ARBA" id="ARBA00023180"/>
    </source>
</evidence>
<sequence>MGSFFHRNGGNSSRTAAGNGGQCANITCSQALGIPRVALLFLTKGQLPHEPTWRLWLEAAAGLLPAQALPAAQVAACGWGDAAWQRIHCACSAEQRQAAERRRQPWQHLFNLYVHPPPSPAFKGFPEGSLFEGRAIPQRVATSWGHISLVDAARLLLGEALREPLNQRFLLISDSGIPVYNPLTFYQQLMWDRRSHLATCHPATPPSSFWSKNDTGPLKPGMWRKSSQFFSLTRRHAEMVASDSTVIEAFRSRSTSFRDCHLLPDEHYMPSLLLALGEANGTHCETFGVASTSWRGPNYAHPHSFGPGEVTEQLLWTVRGKCNNSLAAALDARRMFLPLEPALAAASRDQACRQLRGADATAAGSQTYDHPLLGTCYLTARKFPASTRDAVLRLFVRTCRAAADGNATLGHAAAPAAPAGAAGAAAGAAGADGPLILLVGRACELAARDQLVPD</sequence>
<keyword evidence="7" id="KW-1185">Reference proteome</keyword>
<dbReference type="PANTHER" id="PTHR31042:SF8">
    <property type="entry name" value="CORE-2_I-BRANCHING BETA-1,6-N-ACETYLGLUCOSAMINYLTRANSFERASE FAMILY PROTEIN"/>
    <property type="match status" value="1"/>
</dbReference>
<dbReference type="STRING" id="554065.E1ZRK4"/>
<dbReference type="Proteomes" id="UP000008141">
    <property type="component" value="Unassembled WGS sequence"/>
</dbReference>
<dbReference type="GO" id="GO:0016757">
    <property type="term" value="F:glycosyltransferase activity"/>
    <property type="evidence" value="ECO:0007669"/>
    <property type="project" value="UniProtKB-KW"/>
</dbReference>
<dbReference type="PANTHER" id="PTHR31042">
    <property type="entry name" value="CORE-2/I-BRANCHING BETA-1,6-N-ACETYLGLUCOSAMINYLTRANSFERASE FAMILY PROTEIN-RELATED"/>
    <property type="match status" value="1"/>
</dbReference>
<dbReference type="KEGG" id="cvr:CHLNCDRAFT_55044"/>
<evidence type="ECO:0000256" key="3">
    <source>
        <dbReference type="ARBA" id="ARBA00022679"/>
    </source>
</evidence>
<evidence type="ECO:0000313" key="6">
    <source>
        <dbReference type="EMBL" id="EFN51586.1"/>
    </source>
</evidence>
<dbReference type="Pfam" id="PF02485">
    <property type="entry name" value="Branch"/>
    <property type="match status" value="1"/>
</dbReference>
<name>E1ZRK4_CHLVA</name>